<proteinExistence type="predicted"/>
<reference evidence="2 3" key="1">
    <citation type="submission" date="2021-03" db="EMBL/GenBank/DDBJ databases">
        <title>Whole genome sequence of Agrobacterium sp. strain Rnr.</title>
        <authorList>
            <person name="Mafakheri H."/>
            <person name="Taghavi S.M."/>
            <person name="Nemanja K."/>
            <person name="Osdaghi E."/>
        </authorList>
    </citation>
    <scope>NUCLEOTIDE SEQUENCE [LARGE SCALE GENOMIC DNA]</scope>
    <source>
        <strain evidence="2 3">Rnr</strain>
    </source>
</reference>
<name>A0ABS3EK59_9HYPH</name>
<feature type="region of interest" description="Disordered" evidence="1">
    <location>
        <begin position="43"/>
        <end position="77"/>
    </location>
</feature>
<organism evidence="2 3">
    <name type="scientific">Agrobacterium burrii</name>
    <dbReference type="NCBI Taxonomy" id="2815339"/>
    <lineage>
        <taxon>Bacteria</taxon>
        <taxon>Pseudomonadati</taxon>
        <taxon>Pseudomonadota</taxon>
        <taxon>Alphaproteobacteria</taxon>
        <taxon>Hyphomicrobiales</taxon>
        <taxon>Rhizobiaceae</taxon>
        <taxon>Rhizobium/Agrobacterium group</taxon>
        <taxon>Agrobacterium</taxon>
        <taxon>Agrobacterium tumefaciens complex</taxon>
    </lineage>
</organism>
<dbReference type="RefSeq" id="WP_207134777.1">
    <property type="nucleotide sequence ID" value="NZ_JAFLNA010000008.1"/>
</dbReference>
<evidence type="ECO:0000256" key="1">
    <source>
        <dbReference type="SAM" id="MobiDB-lite"/>
    </source>
</evidence>
<gene>
    <name evidence="2" type="ORF">JZX89_16675</name>
</gene>
<accession>A0ABS3EK59</accession>
<dbReference type="Proteomes" id="UP000664699">
    <property type="component" value="Unassembled WGS sequence"/>
</dbReference>
<dbReference type="InterPro" id="IPR027417">
    <property type="entry name" value="P-loop_NTPase"/>
</dbReference>
<sequence length="447" mass="51275">MLALKRQRMTNSTINEEERLAWEAYAPERQRLELEEIHRERYEATEDDYRQPYDDSDRYDFVPEYDEKPAPDEYDSDVPTSDFEPLESVQMKDWNDDDVPKREWYWDGMFPLYQVGILSAEGGTGKSLLGSQAAAVTALRRKTFLGRDVMGGPVIYLGAEDDENEFKRRFHDIARSEGVARGEINGLHLIPMADKDPLLSEPDKKGQMQPTETWHRLVETVKRVRPVALWLDTAADLFGGDEIKRVQVRQFVAMLRTLAIAQRVTVVLLYHPSQSGIESGTGKSGSTAWFNSVRAAVFMTEEKDESGNLRRIRNTKSNYGKKGKGFVVKWQRGVFVLHDENAPPTPEEKKRRGDAEREVLTRLDEFWRGKGHLAFNTPYIPEYRAANELHAMRPTSFTEGDFKSAVSRLTGDKLDIKTVKGPNGRERKFLVLRETDSEYSHRYGDDG</sequence>
<evidence type="ECO:0000313" key="2">
    <source>
        <dbReference type="EMBL" id="MBO0132370.1"/>
    </source>
</evidence>
<protein>
    <submittedName>
        <fullName evidence="2">AAA family ATPase</fullName>
    </submittedName>
</protein>
<dbReference type="Gene3D" id="3.40.50.300">
    <property type="entry name" value="P-loop containing nucleotide triphosphate hydrolases"/>
    <property type="match status" value="1"/>
</dbReference>
<comment type="caution">
    <text evidence="2">The sequence shown here is derived from an EMBL/GenBank/DDBJ whole genome shotgun (WGS) entry which is preliminary data.</text>
</comment>
<evidence type="ECO:0000313" key="3">
    <source>
        <dbReference type="Proteomes" id="UP000664699"/>
    </source>
</evidence>
<dbReference type="EMBL" id="JAFLNA010000008">
    <property type="protein sequence ID" value="MBO0132370.1"/>
    <property type="molecule type" value="Genomic_DNA"/>
</dbReference>
<dbReference type="SUPFAM" id="SSF52540">
    <property type="entry name" value="P-loop containing nucleoside triphosphate hydrolases"/>
    <property type="match status" value="1"/>
</dbReference>
<feature type="compositionally biased region" description="Basic and acidic residues" evidence="1">
    <location>
        <begin position="43"/>
        <end position="71"/>
    </location>
</feature>
<keyword evidence="3" id="KW-1185">Reference proteome</keyword>
<dbReference type="Pfam" id="PF13481">
    <property type="entry name" value="AAA_25"/>
    <property type="match status" value="1"/>
</dbReference>